<dbReference type="GO" id="GO:0017150">
    <property type="term" value="F:tRNA dihydrouridine synthase activity"/>
    <property type="evidence" value="ECO:0007669"/>
    <property type="project" value="UniProtKB-UniRule"/>
</dbReference>
<feature type="binding site" evidence="12 15">
    <location>
        <position position="141"/>
    </location>
    <ligand>
        <name>FMN</name>
        <dbReference type="ChEBI" id="CHEBI:58210"/>
    </ligand>
</feature>
<dbReference type="GO" id="GO:0010181">
    <property type="term" value="F:FMN binding"/>
    <property type="evidence" value="ECO:0007669"/>
    <property type="project" value="UniProtKB-UniRule"/>
</dbReference>
<comment type="caution">
    <text evidence="17">The sequence shown here is derived from an EMBL/GenBank/DDBJ whole genome shotgun (WGS) entry which is preliminary data.</text>
</comment>
<comment type="cofactor">
    <cofactor evidence="1 12 13 15">
        <name>FMN</name>
        <dbReference type="ChEBI" id="CHEBI:58210"/>
    </cofactor>
</comment>
<evidence type="ECO:0000256" key="10">
    <source>
        <dbReference type="ARBA" id="ARBA00048205"/>
    </source>
</evidence>
<dbReference type="EC" id="1.3.1.-" evidence="12"/>
<feature type="binding site" evidence="12 15">
    <location>
        <begin position="226"/>
        <end position="227"/>
    </location>
    <ligand>
        <name>FMN</name>
        <dbReference type="ChEBI" id="CHEBI:58210"/>
    </ligand>
</feature>
<keyword evidence="18" id="KW-1185">Reference proteome</keyword>
<keyword evidence="9 12" id="KW-0560">Oxidoreductase</keyword>
<dbReference type="InterPro" id="IPR024036">
    <property type="entry name" value="tRNA-dHydroUridine_Synthase_C"/>
</dbReference>
<evidence type="ECO:0000256" key="15">
    <source>
        <dbReference type="PIRSR" id="PIRSR006621-2"/>
    </source>
</evidence>
<feature type="domain" description="DUS-like FMN-binding" evidence="16">
    <location>
        <begin position="15"/>
        <end position="316"/>
    </location>
</feature>
<evidence type="ECO:0000256" key="6">
    <source>
        <dbReference type="ARBA" id="ARBA00022694"/>
    </source>
</evidence>
<evidence type="ECO:0000256" key="8">
    <source>
        <dbReference type="ARBA" id="ARBA00022884"/>
    </source>
</evidence>
<evidence type="ECO:0000313" key="18">
    <source>
        <dbReference type="Proteomes" id="UP000254326"/>
    </source>
</evidence>
<feature type="binding site" evidence="12 15">
    <location>
        <position position="72"/>
    </location>
    <ligand>
        <name>FMN</name>
        <dbReference type="ChEBI" id="CHEBI:58210"/>
    </ligand>
</feature>
<evidence type="ECO:0000256" key="4">
    <source>
        <dbReference type="ARBA" id="ARBA00022630"/>
    </source>
</evidence>
<name>A0A370U816_9GAMM</name>
<evidence type="ECO:0000256" key="13">
    <source>
        <dbReference type="PIRNR" id="PIRNR006621"/>
    </source>
</evidence>
<dbReference type="InterPro" id="IPR004652">
    <property type="entry name" value="DusB-like"/>
</dbReference>
<dbReference type="AlphaFoldDB" id="A0A370U816"/>
<dbReference type="OrthoDB" id="9764501at2"/>
<evidence type="ECO:0000259" key="16">
    <source>
        <dbReference type="Pfam" id="PF01207"/>
    </source>
</evidence>
<accession>A0A370U816</accession>
<protein>
    <recommendedName>
        <fullName evidence="12">tRNA-dihydrouridine synthase B</fullName>
        <ecNumber evidence="12">1.3.1.-</ecNumber>
    </recommendedName>
</protein>
<dbReference type="SUPFAM" id="SSF51395">
    <property type="entry name" value="FMN-linked oxidoreductases"/>
    <property type="match status" value="1"/>
</dbReference>
<comment type="similarity">
    <text evidence="13">Belongs to the dus family.</text>
</comment>
<evidence type="ECO:0000256" key="9">
    <source>
        <dbReference type="ARBA" id="ARBA00023002"/>
    </source>
</evidence>
<dbReference type="RefSeq" id="WP_115468425.1">
    <property type="nucleotide sequence ID" value="NZ_QKRA01000005.1"/>
</dbReference>
<dbReference type="InterPro" id="IPR001269">
    <property type="entry name" value="DUS_fam"/>
</dbReference>
<evidence type="ECO:0000256" key="1">
    <source>
        <dbReference type="ARBA" id="ARBA00001917"/>
    </source>
</evidence>
<evidence type="ECO:0000313" key="17">
    <source>
        <dbReference type="EMBL" id="RDL43940.1"/>
    </source>
</evidence>
<dbReference type="InterPro" id="IPR018517">
    <property type="entry name" value="tRNA_hU_synthase_CS"/>
</dbReference>
<organism evidence="17 18">
    <name type="scientific">Marinomonas piezotolerans</name>
    <dbReference type="NCBI Taxonomy" id="2213058"/>
    <lineage>
        <taxon>Bacteria</taxon>
        <taxon>Pseudomonadati</taxon>
        <taxon>Pseudomonadota</taxon>
        <taxon>Gammaproteobacteria</taxon>
        <taxon>Oceanospirillales</taxon>
        <taxon>Oceanospirillaceae</taxon>
        <taxon>Marinomonas</taxon>
    </lineage>
</organism>
<dbReference type="CDD" id="cd02801">
    <property type="entry name" value="DUS_like_FMN"/>
    <property type="match status" value="1"/>
</dbReference>
<comment type="catalytic activity">
    <reaction evidence="11 12">
        <text>a 5,6-dihydrouridine in tRNA + NAD(+) = a uridine in tRNA + NADH + H(+)</text>
        <dbReference type="Rhea" id="RHEA:54452"/>
        <dbReference type="Rhea" id="RHEA-COMP:13339"/>
        <dbReference type="Rhea" id="RHEA-COMP:13887"/>
        <dbReference type="ChEBI" id="CHEBI:15378"/>
        <dbReference type="ChEBI" id="CHEBI:57540"/>
        <dbReference type="ChEBI" id="CHEBI:57945"/>
        <dbReference type="ChEBI" id="CHEBI:65315"/>
        <dbReference type="ChEBI" id="CHEBI:74443"/>
    </reaction>
</comment>
<evidence type="ECO:0000256" key="3">
    <source>
        <dbReference type="ARBA" id="ARBA00022555"/>
    </source>
</evidence>
<proteinExistence type="inferred from homology"/>
<keyword evidence="3 12" id="KW-0820">tRNA-binding</keyword>
<comment type="catalytic activity">
    <reaction evidence="10 12">
        <text>a 5,6-dihydrouridine in tRNA + NADP(+) = a uridine in tRNA + NADPH + H(+)</text>
        <dbReference type="Rhea" id="RHEA:23624"/>
        <dbReference type="Rhea" id="RHEA-COMP:13339"/>
        <dbReference type="Rhea" id="RHEA-COMP:13887"/>
        <dbReference type="ChEBI" id="CHEBI:15378"/>
        <dbReference type="ChEBI" id="CHEBI:57783"/>
        <dbReference type="ChEBI" id="CHEBI:58349"/>
        <dbReference type="ChEBI" id="CHEBI:65315"/>
        <dbReference type="ChEBI" id="CHEBI:74443"/>
    </reaction>
</comment>
<evidence type="ECO:0000256" key="7">
    <source>
        <dbReference type="ARBA" id="ARBA00022857"/>
    </source>
</evidence>
<dbReference type="NCBIfam" id="TIGR00737">
    <property type="entry name" value="nifR3_yhdG"/>
    <property type="match status" value="1"/>
</dbReference>
<dbReference type="PIRSF" id="PIRSF006621">
    <property type="entry name" value="Dus"/>
    <property type="match status" value="1"/>
</dbReference>
<keyword evidence="8 12" id="KW-0694">RNA-binding</keyword>
<comment type="similarity">
    <text evidence="12">Belongs to the Dus family. DusB subfamily.</text>
</comment>
<dbReference type="EMBL" id="QKRA01000005">
    <property type="protein sequence ID" value="RDL43940.1"/>
    <property type="molecule type" value="Genomic_DNA"/>
</dbReference>
<keyword evidence="5 12" id="KW-0288">FMN</keyword>
<dbReference type="GO" id="GO:0000049">
    <property type="term" value="F:tRNA binding"/>
    <property type="evidence" value="ECO:0007669"/>
    <property type="project" value="UniProtKB-UniRule"/>
</dbReference>
<feature type="active site" description="Proton donor" evidence="12 14">
    <location>
        <position position="102"/>
    </location>
</feature>
<keyword evidence="15" id="KW-0547">Nucleotide-binding</keyword>
<feature type="binding site" evidence="12 15">
    <location>
        <begin position="18"/>
        <end position="20"/>
    </location>
    <ligand>
        <name>FMN</name>
        <dbReference type="ChEBI" id="CHEBI:58210"/>
    </ligand>
</feature>
<feature type="binding site" evidence="12">
    <location>
        <begin position="202"/>
        <end position="204"/>
    </location>
    <ligand>
        <name>FMN</name>
        <dbReference type="ChEBI" id="CHEBI:58210"/>
    </ligand>
</feature>
<gene>
    <name evidence="12" type="primary">dusB</name>
    <name evidence="17" type="ORF">DN730_12220</name>
</gene>
<keyword evidence="7 12" id="KW-0521">NADP</keyword>
<dbReference type="GO" id="GO:0050660">
    <property type="term" value="F:flavin adenine dinucleotide binding"/>
    <property type="evidence" value="ECO:0007669"/>
    <property type="project" value="InterPro"/>
</dbReference>
<comment type="function">
    <text evidence="2 12 13">Catalyzes the synthesis of 5,6-dihydrouridine (D), a modified base found in the D-loop of most tRNAs, via the reduction of the C5-C6 double bond in target uridines.</text>
</comment>
<dbReference type="PANTHER" id="PTHR45846:SF1">
    <property type="entry name" value="TRNA-DIHYDROURIDINE(47) SYNTHASE [NAD(P)(+)]-LIKE"/>
    <property type="match status" value="1"/>
</dbReference>
<dbReference type="InterPro" id="IPR013785">
    <property type="entry name" value="Aldolase_TIM"/>
</dbReference>
<keyword evidence="6 12" id="KW-0819">tRNA processing</keyword>
<keyword evidence="4 12" id="KW-0285">Flavoprotein</keyword>
<evidence type="ECO:0000256" key="11">
    <source>
        <dbReference type="ARBA" id="ARBA00048802"/>
    </source>
</evidence>
<dbReference type="PANTHER" id="PTHR45846">
    <property type="entry name" value="TRNA-DIHYDROURIDINE(47) SYNTHASE [NAD(P)(+)]-LIKE"/>
    <property type="match status" value="1"/>
</dbReference>
<dbReference type="InterPro" id="IPR035587">
    <property type="entry name" value="DUS-like_FMN-bd"/>
</dbReference>
<dbReference type="InterPro" id="IPR032887">
    <property type="entry name" value="DusB"/>
</dbReference>
<dbReference type="Pfam" id="PF01207">
    <property type="entry name" value="Dus"/>
    <property type="match status" value="1"/>
</dbReference>
<sequence length="321" mass="35680">MAFNIGNYSIEKPVILAPMAGVTDLPFRRLCHQHGAGLVVSEMVTSDVRLWDTNKSRMRLVHDAEVSPRSVQIAGADPEMMAQAAQQNVMLGAQIIDINMGCPAKKVLNKAAGSALLRDEALVRKILESVVSSVDVPVTLKIRTGWSEDERNGLNVARIAEQSGIQALAVHGRTRACKFKGKVEYDTIAKIKQSIAIPVFANGDIHDAQSAKHVLDYTGADAVMIGRAAQGKPWIFQEINHYLEHNEQLLAPTKEEIRDIVLNHVKALHNFYGCYMGIRIARKHVGWYLQTLADTTPFRSQFNRIEDAQEQLDLLNEFFVS</sequence>
<evidence type="ECO:0000256" key="12">
    <source>
        <dbReference type="HAMAP-Rule" id="MF_02042"/>
    </source>
</evidence>
<evidence type="ECO:0000256" key="2">
    <source>
        <dbReference type="ARBA" id="ARBA00002790"/>
    </source>
</evidence>
<dbReference type="Proteomes" id="UP000254326">
    <property type="component" value="Unassembled WGS sequence"/>
</dbReference>
<reference evidence="17 18" key="1">
    <citation type="submission" date="2018-06" db="EMBL/GenBank/DDBJ databases">
        <title>Marinomonas sp. YLB-05 draft genome sequence.</title>
        <authorList>
            <person name="Yu L."/>
            <person name="Tang X."/>
        </authorList>
    </citation>
    <scope>NUCLEOTIDE SEQUENCE [LARGE SCALE GENOMIC DNA]</scope>
    <source>
        <strain evidence="17 18">YLB-05</strain>
    </source>
</reference>
<dbReference type="HAMAP" id="MF_02042">
    <property type="entry name" value="DusB_subfam"/>
    <property type="match status" value="1"/>
</dbReference>
<evidence type="ECO:0000256" key="14">
    <source>
        <dbReference type="PIRSR" id="PIRSR006621-1"/>
    </source>
</evidence>
<dbReference type="Gene3D" id="1.10.1200.80">
    <property type="entry name" value="Putative flavin oxidoreducatase, domain 2"/>
    <property type="match status" value="1"/>
</dbReference>
<evidence type="ECO:0000256" key="5">
    <source>
        <dbReference type="ARBA" id="ARBA00022643"/>
    </source>
</evidence>
<dbReference type="PROSITE" id="PS01136">
    <property type="entry name" value="UPF0034"/>
    <property type="match status" value="1"/>
</dbReference>
<feature type="binding site" evidence="15">
    <location>
        <position position="171"/>
    </location>
    <ligand>
        <name>FMN</name>
        <dbReference type="ChEBI" id="CHEBI:58210"/>
    </ligand>
</feature>
<dbReference type="Gene3D" id="3.20.20.70">
    <property type="entry name" value="Aldolase class I"/>
    <property type="match status" value="1"/>
</dbReference>